<gene>
    <name evidence="2" type="ORF">GXX24_15615</name>
    <name evidence="3" type="ORF">SAMN05444389_101393</name>
</gene>
<feature type="transmembrane region" description="Helical" evidence="1">
    <location>
        <begin position="62"/>
        <end position="86"/>
    </location>
</feature>
<evidence type="ECO:0000313" key="4">
    <source>
        <dbReference type="Proteomes" id="UP000184444"/>
    </source>
</evidence>
<dbReference type="OrthoDB" id="7779142at2"/>
<dbReference type="EMBL" id="FRCK01000001">
    <property type="protein sequence ID" value="SHL79579.1"/>
    <property type="molecule type" value="Genomic_DNA"/>
</dbReference>
<dbReference type="RefSeq" id="WP_073061098.1">
    <property type="nucleotide sequence ID" value="NZ_DAOKYZ010000009.1"/>
</dbReference>
<reference evidence="2 5" key="3">
    <citation type="journal article" date="2020" name="Biotechnol. Biofuels">
        <title>New insights from the biogas microbiome by comprehensive genome-resolved metagenomics of nearly 1600 species originating from multiple anaerobic digesters.</title>
        <authorList>
            <person name="Campanaro S."/>
            <person name="Treu L."/>
            <person name="Rodriguez-R L.M."/>
            <person name="Kovalovszki A."/>
            <person name="Ziels R.M."/>
            <person name="Maus I."/>
            <person name="Zhu X."/>
            <person name="Kougias P.G."/>
            <person name="Basile A."/>
            <person name="Luo G."/>
            <person name="Schluter A."/>
            <person name="Konstantinidis K.T."/>
            <person name="Angelidaki I."/>
        </authorList>
    </citation>
    <scope>NUCLEOTIDE SEQUENCE [LARGE SCALE GENOMIC DNA]</scope>
    <source>
        <strain evidence="2">AS04akNAM_125</strain>
    </source>
</reference>
<dbReference type="STRING" id="53463.SAMN05444389_101393"/>
<evidence type="ECO:0000313" key="2">
    <source>
        <dbReference type="EMBL" id="HHW35545.1"/>
    </source>
</evidence>
<keyword evidence="1" id="KW-0472">Membrane</keyword>
<name>A0A1M7DK86_9RHOB</name>
<keyword evidence="4" id="KW-1185">Reference proteome</keyword>
<reference evidence="3" key="2">
    <citation type="submission" date="2016-11" db="EMBL/GenBank/DDBJ databases">
        <authorList>
            <person name="Jaros S."/>
            <person name="Januszkiewicz K."/>
            <person name="Wedrychowicz H."/>
        </authorList>
    </citation>
    <scope>NUCLEOTIDE SEQUENCE [LARGE SCALE GENOMIC DNA]</scope>
    <source>
        <strain evidence="3">DSM 6637</strain>
    </source>
</reference>
<dbReference type="EMBL" id="DULP01000249">
    <property type="protein sequence ID" value="HHW35545.1"/>
    <property type="molecule type" value="Genomic_DNA"/>
</dbReference>
<evidence type="ECO:0000256" key="1">
    <source>
        <dbReference type="SAM" id="Phobius"/>
    </source>
</evidence>
<dbReference type="Proteomes" id="UP000580830">
    <property type="component" value="Unassembled WGS sequence"/>
</dbReference>
<dbReference type="AlphaFoldDB" id="A0A1M7DK86"/>
<accession>A0A1M7DK86</accession>
<evidence type="ECO:0000313" key="3">
    <source>
        <dbReference type="EMBL" id="SHL79579.1"/>
    </source>
</evidence>
<proteinExistence type="predicted"/>
<keyword evidence="1" id="KW-0812">Transmembrane</keyword>
<protein>
    <submittedName>
        <fullName evidence="3">Uncharacterized protein</fullName>
    </submittedName>
</protein>
<keyword evidence="1" id="KW-1133">Transmembrane helix</keyword>
<evidence type="ECO:0000313" key="5">
    <source>
        <dbReference type="Proteomes" id="UP000580830"/>
    </source>
</evidence>
<reference evidence="4" key="1">
    <citation type="submission" date="2016-11" db="EMBL/GenBank/DDBJ databases">
        <authorList>
            <person name="Varghese N."/>
            <person name="Submissions S."/>
        </authorList>
    </citation>
    <scope>NUCLEOTIDE SEQUENCE [LARGE SCALE GENOMIC DNA]</scope>
    <source>
        <strain evidence="4">DSM 6637</strain>
    </source>
</reference>
<organism evidence="3 4">
    <name type="scientific">Paracoccus solventivorans</name>
    <dbReference type="NCBI Taxonomy" id="53463"/>
    <lineage>
        <taxon>Bacteria</taxon>
        <taxon>Pseudomonadati</taxon>
        <taxon>Pseudomonadota</taxon>
        <taxon>Alphaproteobacteria</taxon>
        <taxon>Rhodobacterales</taxon>
        <taxon>Paracoccaceae</taxon>
        <taxon>Paracoccus</taxon>
    </lineage>
</organism>
<dbReference type="Proteomes" id="UP000184444">
    <property type="component" value="Unassembled WGS sequence"/>
</dbReference>
<feature type="transmembrane region" description="Helical" evidence="1">
    <location>
        <begin position="29"/>
        <end position="50"/>
    </location>
</feature>
<sequence length="94" mass="9929">MPGEYALIAALAATLPGLAAWLAGRRFGLSGLLAALAVVAVIAVSGWIVTREVLTGDSQIRRAGMIFFVIVPGLVSLILGAVFGFWEANRRRPH</sequence>